<dbReference type="GO" id="GO:0004454">
    <property type="term" value="F:ketohexokinase activity"/>
    <property type="evidence" value="ECO:0007669"/>
    <property type="project" value="InterPro"/>
</dbReference>
<gene>
    <name evidence="4" type="ORF">LPLAT_LOCUS13111</name>
</gene>
<dbReference type="Proteomes" id="UP001497644">
    <property type="component" value="Chromosome 8"/>
</dbReference>
<protein>
    <recommendedName>
        <fullName evidence="3">Carbohydrate kinase PfkB domain-containing protein</fullName>
    </recommendedName>
</protein>
<dbReference type="PANTHER" id="PTHR42774">
    <property type="entry name" value="PHOSPHOTRANSFERASE SYSTEM TRANSPORT PROTEIN"/>
    <property type="match status" value="1"/>
</dbReference>
<dbReference type="InterPro" id="IPR011611">
    <property type="entry name" value="PfkB_dom"/>
</dbReference>
<sequence>MTSSLETHFREKVIIEDDASSTVPDVTKILCVGRACLDIVQTCQQFPTEDSTQRSIDYRWQRGGNASNTCTVLSLLGQSCELLACLSADEHADFMQNDLCKYKIDYSHCPMIKGISCPIATIILSLNTGTRTIVYHNQNLPELTVKNFEQLNLAEYSWVHFEGRNIDEMLLMIQRIENYNESLNGSKNHMPITISVELENPRSGPRLLDLLSHTDVTFVAKDFAKKQGFNDMKEVIHTIGQDVRLRGVIICAWAEEGAIARTPCGVIVQSPAFPPHRVIDTLGAGDTFNAAVLYYLNKSKVEFMRKYKDEAACANDNNKLCEDTFDSSTVVRRDIKRNLNIENLKYNRTKFIDETILQRAIKFACYIAGAKVGSRGYDCLDKIFTHILQLDFSIL</sequence>
<evidence type="ECO:0000259" key="3">
    <source>
        <dbReference type="Pfam" id="PF00294"/>
    </source>
</evidence>
<evidence type="ECO:0000313" key="4">
    <source>
        <dbReference type="EMBL" id="CAL1687953.1"/>
    </source>
</evidence>
<dbReference type="PANTHER" id="PTHR42774:SF3">
    <property type="entry name" value="KETOHEXOKINASE"/>
    <property type="match status" value="1"/>
</dbReference>
<dbReference type="GO" id="GO:0006000">
    <property type="term" value="P:fructose metabolic process"/>
    <property type="evidence" value="ECO:0007669"/>
    <property type="project" value="InterPro"/>
</dbReference>
<name>A0AAV2P5T0_9HYME</name>
<dbReference type="AlphaFoldDB" id="A0AAV2P5T0"/>
<reference evidence="4" key="1">
    <citation type="submission" date="2024-04" db="EMBL/GenBank/DDBJ databases">
        <authorList>
            <consortium name="Molecular Ecology Group"/>
        </authorList>
    </citation>
    <scope>NUCLEOTIDE SEQUENCE</scope>
</reference>
<evidence type="ECO:0000313" key="5">
    <source>
        <dbReference type="Proteomes" id="UP001497644"/>
    </source>
</evidence>
<keyword evidence="1" id="KW-0808">Transferase</keyword>
<dbReference type="PROSITE" id="PS00584">
    <property type="entry name" value="PFKB_KINASES_2"/>
    <property type="match status" value="1"/>
</dbReference>
<dbReference type="InterPro" id="IPR034093">
    <property type="entry name" value="KHK"/>
</dbReference>
<keyword evidence="5" id="KW-1185">Reference proteome</keyword>
<feature type="domain" description="Carbohydrate kinase PfkB" evidence="3">
    <location>
        <begin position="27"/>
        <end position="298"/>
    </location>
</feature>
<dbReference type="EMBL" id="OZ034831">
    <property type="protein sequence ID" value="CAL1687953.1"/>
    <property type="molecule type" value="Genomic_DNA"/>
</dbReference>
<dbReference type="InterPro" id="IPR002173">
    <property type="entry name" value="Carboh/pur_kinase_PfkB_CS"/>
</dbReference>
<proteinExistence type="predicted"/>
<evidence type="ECO:0000256" key="1">
    <source>
        <dbReference type="ARBA" id="ARBA00022679"/>
    </source>
</evidence>
<accession>A0AAV2P5T0</accession>
<dbReference type="CDD" id="cd01939">
    <property type="entry name" value="Ketohexokinase"/>
    <property type="match status" value="1"/>
</dbReference>
<dbReference type="Gene3D" id="3.40.1190.20">
    <property type="match status" value="1"/>
</dbReference>
<organism evidence="4 5">
    <name type="scientific">Lasius platythorax</name>
    <dbReference type="NCBI Taxonomy" id="488582"/>
    <lineage>
        <taxon>Eukaryota</taxon>
        <taxon>Metazoa</taxon>
        <taxon>Ecdysozoa</taxon>
        <taxon>Arthropoda</taxon>
        <taxon>Hexapoda</taxon>
        <taxon>Insecta</taxon>
        <taxon>Pterygota</taxon>
        <taxon>Neoptera</taxon>
        <taxon>Endopterygota</taxon>
        <taxon>Hymenoptera</taxon>
        <taxon>Apocrita</taxon>
        <taxon>Aculeata</taxon>
        <taxon>Formicoidea</taxon>
        <taxon>Formicidae</taxon>
        <taxon>Formicinae</taxon>
        <taxon>Lasius</taxon>
        <taxon>Lasius</taxon>
    </lineage>
</organism>
<evidence type="ECO:0000256" key="2">
    <source>
        <dbReference type="ARBA" id="ARBA00022777"/>
    </source>
</evidence>
<keyword evidence="2" id="KW-0418">Kinase</keyword>
<dbReference type="InterPro" id="IPR029056">
    <property type="entry name" value="Ribokinase-like"/>
</dbReference>
<dbReference type="InterPro" id="IPR052562">
    <property type="entry name" value="Ketohexokinase-related"/>
</dbReference>
<dbReference type="Pfam" id="PF00294">
    <property type="entry name" value="PfkB"/>
    <property type="match status" value="1"/>
</dbReference>
<dbReference type="SUPFAM" id="SSF53613">
    <property type="entry name" value="Ribokinase-like"/>
    <property type="match status" value="1"/>
</dbReference>